<keyword evidence="1" id="KW-0812">Transmembrane</keyword>
<sequence length="224" mass="24310">MVNRKILIIGAVLAAVVLVAGGIYQFLGSGLTEAELKLELQKQISEAIGGDDVSVGPVTLDTFAGEGTVRELTIHKKIADKGTVFIHFAKIGFKYNPWSHYFGPVELETIEVANVYSMFDVRATGNGLEAFLTYLGARSASPRDQGGPRFTAESVKIGKAKLEANLKISNRTVRHLLTMDPWVSGPLVKEGGFTVSELIKEGMGQYGSRLVKKTSKLNDLVQVR</sequence>
<dbReference type="Proteomes" id="UP001161409">
    <property type="component" value="Unassembled WGS sequence"/>
</dbReference>
<keyword evidence="3" id="KW-1185">Reference proteome</keyword>
<evidence type="ECO:0000313" key="2">
    <source>
        <dbReference type="EMBL" id="GLQ07941.1"/>
    </source>
</evidence>
<proteinExistence type="predicted"/>
<keyword evidence="1" id="KW-1133">Transmembrane helix</keyword>
<evidence type="ECO:0000313" key="3">
    <source>
        <dbReference type="Proteomes" id="UP001161409"/>
    </source>
</evidence>
<gene>
    <name evidence="2" type="ORF">GCM10007924_31630</name>
</gene>
<accession>A0ABQ5U940</accession>
<organism evidence="2 3">
    <name type="scientific">Sneathiella chinensis</name>
    <dbReference type="NCBI Taxonomy" id="349750"/>
    <lineage>
        <taxon>Bacteria</taxon>
        <taxon>Pseudomonadati</taxon>
        <taxon>Pseudomonadota</taxon>
        <taxon>Alphaproteobacteria</taxon>
        <taxon>Sneathiellales</taxon>
        <taxon>Sneathiellaceae</taxon>
        <taxon>Sneathiella</taxon>
    </lineage>
</organism>
<comment type="caution">
    <text evidence="2">The sequence shown here is derived from an EMBL/GenBank/DDBJ whole genome shotgun (WGS) entry which is preliminary data.</text>
</comment>
<feature type="transmembrane region" description="Helical" evidence="1">
    <location>
        <begin position="6"/>
        <end position="27"/>
    </location>
</feature>
<dbReference type="RefSeq" id="WP_169561934.1">
    <property type="nucleotide sequence ID" value="NZ_BSNF01000010.1"/>
</dbReference>
<reference evidence="2" key="2">
    <citation type="submission" date="2023-01" db="EMBL/GenBank/DDBJ databases">
        <title>Draft genome sequence of Sneathiella chinensis strain NBRC 103408.</title>
        <authorList>
            <person name="Sun Q."/>
            <person name="Mori K."/>
        </authorList>
    </citation>
    <scope>NUCLEOTIDE SEQUENCE</scope>
    <source>
        <strain evidence="2">NBRC 103408</strain>
    </source>
</reference>
<evidence type="ECO:0000256" key="1">
    <source>
        <dbReference type="SAM" id="Phobius"/>
    </source>
</evidence>
<protein>
    <submittedName>
        <fullName evidence="2">Uncharacterized protein</fullName>
    </submittedName>
</protein>
<dbReference type="EMBL" id="BSNF01000010">
    <property type="protein sequence ID" value="GLQ07941.1"/>
    <property type="molecule type" value="Genomic_DNA"/>
</dbReference>
<name>A0ABQ5U940_9PROT</name>
<keyword evidence="1" id="KW-0472">Membrane</keyword>
<reference evidence="2" key="1">
    <citation type="journal article" date="2014" name="Int. J. Syst. Evol. Microbiol.">
        <title>Complete genome of a new Firmicutes species belonging to the dominant human colonic microbiota ('Ruminococcus bicirculans') reveals two chromosomes and a selective capacity to utilize plant glucans.</title>
        <authorList>
            <consortium name="NISC Comparative Sequencing Program"/>
            <person name="Wegmann U."/>
            <person name="Louis P."/>
            <person name="Goesmann A."/>
            <person name="Henrissat B."/>
            <person name="Duncan S.H."/>
            <person name="Flint H.J."/>
        </authorList>
    </citation>
    <scope>NUCLEOTIDE SEQUENCE</scope>
    <source>
        <strain evidence="2">NBRC 103408</strain>
    </source>
</reference>